<dbReference type="Proteomes" id="UP000829504">
    <property type="component" value="Chromosome"/>
</dbReference>
<keyword evidence="1" id="KW-0472">Membrane</keyword>
<feature type="transmembrane region" description="Helical" evidence="1">
    <location>
        <begin position="61"/>
        <end position="80"/>
    </location>
</feature>
<reference evidence="3 5" key="2">
    <citation type="submission" date="2022-03" db="EMBL/GenBank/DDBJ databases">
        <title>Genome sequencing of Morococcus cerebrosus.</title>
        <authorList>
            <person name="Baek M.-G."/>
            <person name="Yi H."/>
        </authorList>
    </citation>
    <scope>NUCLEOTIDE SEQUENCE [LARGE SCALE GENOMIC DNA]</scope>
    <source>
        <strain evidence="3 5">CIP 81.93</strain>
    </source>
</reference>
<feature type="transmembrane region" description="Helical" evidence="1">
    <location>
        <begin position="100"/>
        <end position="123"/>
    </location>
</feature>
<name>A0A0C1H244_9NEIS</name>
<feature type="transmembrane region" description="Helical" evidence="1">
    <location>
        <begin position="143"/>
        <end position="159"/>
    </location>
</feature>
<accession>A0A0C1H244</accession>
<keyword evidence="1" id="KW-1133">Transmembrane helix</keyword>
<keyword evidence="1" id="KW-0812">Transmembrane</keyword>
<feature type="transmembrane region" description="Helical" evidence="1">
    <location>
        <begin position="6"/>
        <end position="23"/>
    </location>
</feature>
<gene>
    <name evidence="2" type="ORF">MCC93_04240</name>
    <name evidence="3" type="ORF">MON37_07235</name>
</gene>
<dbReference type="Proteomes" id="UP000031390">
    <property type="component" value="Unassembled WGS sequence"/>
</dbReference>
<evidence type="ECO:0000313" key="2">
    <source>
        <dbReference type="EMBL" id="KIC12505.1"/>
    </source>
</evidence>
<dbReference type="EMBL" id="CP094242">
    <property type="protein sequence ID" value="UNV86491.1"/>
    <property type="molecule type" value="Genomic_DNA"/>
</dbReference>
<sequence length="202" mass="23017">MIWTNLDFLAVVAYGLVFFGLIFRAEMFQWFWASVVLWLGVSILGSQLLPGMWGITHVGPLFVPHFYLTFASVFFFAFHWKKQADTGFWQADLQHPFLSVFAVSNVLMTLAFVSIAAILYFLMPGRSLAFTFPALLKLYALKPVYWFVLQFVMMAVFYLHRRSIAKQSPAVFSKAQLRLGWLMALVMQTLVTGAIVGEIGLH</sequence>
<dbReference type="EMBL" id="JUFZ01000016">
    <property type="protein sequence ID" value="KIC12505.1"/>
    <property type="molecule type" value="Genomic_DNA"/>
</dbReference>
<keyword evidence="5" id="KW-1185">Reference proteome</keyword>
<feature type="transmembrane region" description="Helical" evidence="1">
    <location>
        <begin position="30"/>
        <end position="49"/>
    </location>
</feature>
<organism evidence="2 4">
    <name type="scientific">Morococcus cerebrosus</name>
    <dbReference type="NCBI Taxonomy" id="1056807"/>
    <lineage>
        <taxon>Bacteria</taxon>
        <taxon>Pseudomonadati</taxon>
        <taxon>Pseudomonadota</taxon>
        <taxon>Betaproteobacteria</taxon>
        <taxon>Neisseriales</taxon>
        <taxon>Neisseriaceae</taxon>
        <taxon>Morococcus</taxon>
    </lineage>
</organism>
<protein>
    <submittedName>
        <fullName evidence="2">Membrane protein</fullName>
    </submittedName>
</protein>
<reference evidence="2 4" key="1">
    <citation type="submission" date="2014-12" db="EMBL/GenBank/DDBJ databases">
        <title>Genome sequence of Morococcus cerebrosus.</title>
        <authorList>
            <person name="Shin S.-K."/>
            <person name="Yi H."/>
        </authorList>
    </citation>
    <scope>NUCLEOTIDE SEQUENCE [LARGE SCALE GENOMIC DNA]</scope>
    <source>
        <strain evidence="2 4">CIP 81.93</strain>
    </source>
</reference>
<dbReference type="PATRIC" id="fig|1056807.3.peg.407"/>
<proteinExistence type="predicted"/>
<dbReference type="AlphaFoldDB" id="A0A0C1H244"/>
<dbReference type="RefSeq" id="WP_039405317.1">
    <property type="nucleotide sequence ID" value="NZ_CP094242.1"/>
</dbReference>
<feature type="transmembrane region" description="Helical" evidence="1">
    <location>
        <begin position="179"/>
        <end position="201"/>
    </location>
</feature>
<evidence type="ECO:0000313" key="5">
    <source>
        <dbReference type="Proteomes" id="UP000829504"/>
    </source>
</evidence>
<evidence type="ECO:0000313" key="4">
    <source>
        <dbReference type="Proteomes" id="UP000031390"/>
    </source>
</evidence>
<evidence type="ECO:0000313" key="3">
    <source>
        <dbReference type="EMBL" id="UNV86491.1"/>
    </source>
</evidence>
<evidence type="ECO:0000256" key="1">
    <source>
        <dbReference type="SAM" id="Phobius"/>
    </source>
</evidence>